<accession>A0ABS8DBH9</accession>
<dbReference type="Proteomes" id="UP001299546">
    <property type="component" value="Unassembled WGS sequence"/>
</dbReference>
<gene>
    <name evidence="1" type="ORF">LIZ65_00620</name>
</gene>
<dbReference type="InterPro" id="IPR006901">
    <property type="entry name" value="TrmK"/>
</dbReference>
<dbReference type="GO" id="GO:0008168">
    <property type="term" value="F:methyltransferase activity"/>
    <property type="evidence" value="ECO:0007669"/>
    <property type="project" value="UniProtKB-KW"/>
</dbReference>
<dbReference type="SUPFAM" id="SSF53335">
    <property type="entry name" value="S-adenosyl-L-methionine-dependent methyltransferases"/>
    <property type="match status" value="1"/>
</dbReference>
<dbReference type="InterPro" id="IPR029063">
    <property type="entry name" value="SAM-dependent_MTases_sf"/>
</dbReference>
<dbReference type="GO" id="GO:0032259">
    <property type="term" value="P:methylation"/>
    <property type="evidence" value="ECO:0007669"/>
    <property type="project" value="UniProtKB-KW"/>
</dbReference>
<keyword evidence="2" id="KW-1185">Reference proteome</keyword>
<proteinExistence type="predicted"/>
<dbReference type="RefSeq" id="WP_066731683.1">
    <property type="nucleotide sequence ID" value="NZ_JAJCIQ010000001.1"/>
</dbReference>
<sequence length="235" mass="26446">MAELSKRLEAVAGMVTAGMRLADIGTDHGYLPIHLVKRGMIPSAIAMDVNKGPLMRAQEHIRAEGLEDKIITRLSDGLKNLKKNEADIMIAAGMGGGLVIRILSEGDGEIKGIKEYILQPQSEIKKVRAYLSESGYCIVQENMVLEDGKYYPMMKAVRGESAPYSEEELLYGRILLSEAHPVLKQFLEREITINRKIAEELEKISGVDNSVRTQERMRQIQHKIKEMCVILEKYF</sequence>
<dbReference type="PANTHER" id="PTHR38451:SF1">
    <property type="entry name" value="TRNA (ADENINE(22)-N(1))-METHYLTRANSFERASE"/>
    <property type="match status" value="1"/>
</dbReference>
<comment type="caution">
    <text evidence="1">The sequence shown here is derived from an EMBL/GenBank/DDBJ whole genome shotgun (WGS) entry which is preliminary data.</text>
</comment>
<protein>
    <submittedName>
        <fullName evidence="1">Class I SAM-dependent methyltransferase</fullName>
    </submittedName>
</protein>
<name>A0ABS8DBH9_9FIRM</name>
<dbReference type="Gene3D" id="3.40.50.150">
    <property type="entry name" value="Vaccinia Virus protein VP39"/>
    <property type="match status" value="1"/>
</dbReference>
<dbReference type="PIRSF" id="PIRSF018637">
    <property type="entry name" value="TrmK"/>
    <property type="match status" value="1"/>
</dbReference>
<keyword evidence="1" id="KW-0489">Methyltransferase</keyword>
<keyword evidence="1" id="KW-0808">Transferase</keyword>
<dbReference type="Pfam" id="PF12847">
    <property type="entry name" value="Methyltransf_18"/>
    <property type="match status" value="1"/>
</dbReference>
<dbReference type="Gene3D" id="1.10.287.1890">
    <property type="match status" value="1"/>
</dbReference>
<dbReference type="EMBL" id="JAJCIS010000001">
    <property type="protein sequence ID" value="MCB7385777.1"/>
    <property type="molecule type" value="Genomic_DNA"/>
</dbReference>
<evidence type="ECO:0000313" key="1">
    <source>
        <dbReference type="EMBL" id="MCB7385777.1"/>
    </source>
</evidence>
<dbReference type="PANTHER" id="PTHR38451">
    <property type="entry name" value="TRNA (ADENINE(22)-N(1))-METHYLTRANSFERASE"/>
    <property type="match status" value="1"/>
</dbReference>
<evidence type="ECO:0000313" key="2">
    <source>
        <dbReference type="Proteomes" id="UP001299546"/>
    </source>
</evidence>
<reference evidence="1 2" key="1">
    <citation type="submission" date="2021-10" db="EMBL/GenBank/DDBJ databases">
        <title>Collection of gut derived symbiotic bacterial strains cultured from healthy donors.</title>
        <authorList>
            <person name="Lin H."/>
            <person name="Littmann E."/>
            <person name="Kohout C."/>
            <person name="Pamer E.G."/>
        </authorList>
    </citation>
    <scope>NUCLEOTIDE SEQUENCE [LARGE SCALE GENOMIC DNA]</scope>
    <source>
        <strain evidence="1 2">DFI.1.165</strain>
    </source>
</reference>
<organism evidence="1 2">
    <name type="scientific">Bariatricus massiliensis</name>
    <dbReference type="NCBI Taxonomy" id="1745713"/>
    <lineage>
        <taxon>Bacteria</taxon>
        <taxon>Bacillati</taxon>
        <taxon>Bacillota</taxon>
        <taxon>Clostridia</taxon>
        <taxon>Lachnospirales</taxon>
        <taxon>Lachnospiraceae</taxon>
        <taxon>Bariatricus</taxon>
    </lineage>
</organism>